<accession>E9KTE5</accession>
<evidence type="ECO:0000313" key="2">
    <source>
        <dbReference type="EMBL" id="ADU56296.1"/>
    </source>
</evidence>
<protein>
    <submittedName>
        <fullName evidence="2">Sensor protein</fullName>
    </submittedName>
</protein>
<sequence length="54" mass="5998">MRRTGYVARRTGNGMRRLAPRTLRGRLSLVALATAALLMTVLTVVFNAVMDEHL</sequence>
<evidence type="ECO:0000256" key="1">
    <source>
        <dbReference type="SAM" id="Phobius"/>
    </source>
</evidence>
<keyword evidence="1" id="KW-0812">Transmembrane</keyword>
<dbReference type="EMBL" id="HM116536">
    <property type="protein sequence ID" value="ADU56296.1"/>
    <property type="molecule type" value="Genomic_DNA"/>
</dbReference>
<keyword evidence="1" id="KW-1133">Transmembrane helix</keyword>
<name>E9KTE5_STRKN</name>
<feature type="transmembrane region" description="Helical" evidence="1">
    <location>
        <begin position="27"/>
        <end position="50"/>
    </location>
</feature>
<organism evidence="2">
    <name type="scientific">Streptomyces kanamyceticus</name>
    <dbReference type="NCBI Taxonomy" id="1967"/>
    <lineage>
        <taxon>Bacteria</taxon>
        <taxon>Bacillati</taxon>
        <taxon>Actinomycetota</taxon>
        <taxon>Actinomycetes</taxon>
        <taxon>Kitasatosporales</taxon>
        <taxon>Streptomycetaceae</taxon>
        <taxon>Streptomyces</taxon>
    </lineage>
</organism>
<reference evidence="2" key="1">
    <citation type="journal article" date="2011" name="J. Am. Chem. Soc.">
        <title>Biosynthesis of the allylmalonyl-CoA extender unit for the FK506 polyketide synthase proceeds through a dedicated polyketide synthase and facilitates the mutasynthesis of analogues.</title>
        <authorList>
            <person name="Mo S."/>
            <person name="Kim D.H."/>
            <person name="Lee J.H."/>
            <person name="Park J.W."/>
            <person name="Basnet D.B."/>
            <person name="Ban Y.H."/>
            <person name="Yoo Y.J."/>
            <person name="Chen S.W."/>
            <person name="Park S.R."/>
            <person name="Choi E.A."/>
            <person name="Kim E."/>
            <person name="Jin Y.Y."/>
            <person name="Lee S.K."/>
            <person name="Park J.Y."/>
            <person name="Liu Y."/>
            <person name="Lee M.O."/>
            <person name="Lee K.S."/>
            <person name="Kim S.J."/>
            <person name="Kim D."/>
            <person name="Park B.C."/>
            <person name="Lee S.G."/>
            <person name="Kwon H.J."/>
            <person name="Suh J.W."/>
            <person name="Moore B.S."/>
            <person name="Lim S.K."/>
            <person name="Yoon Y.J."/>
        </authorList>
    </citation>
    <scope>NUCLEOTIDE SEQUENCE</scope>
    <source>
        <strain evidence="2">KCTC 9225</strain>
    </source>
</reference>
<gene>
    <name evidence="2" type="ORF">Tcs_SK_061</name>
</gene>
<dbReference type="AlphaFoldDB" id="E9KTE5"/>
<proteinExistence type="predicted"/>
<keyword evidence="1" id="KW-0472">Membrane</keyword>